<evidence type="ECO:0000256" key="11">
    <source>
        <dbReference type="ARBA" id="ARBA00029691"/>
    </source>
</evidence>
<dbReference type="Pfam" id="PF23020">
    <property type="entry name" value="PEX14-like_2nd"/>
    <property type="match status" value="1"/>
</dbReference>
<feature type="compositionally biased region" description="Low complexity" evidence="15">
    <location>
        <begin position="438"/>
        <end position="450"/>
    </location>
</feature>
<comment type="similarity">
    <text evidence="2 14">Belongs to the peroxin-14 family.</text>
</comment>
<evidence type="ECO:0000256" key="2">
    <source>
        <dbReference type="ARBA" id="ARBA00005443"/>
    </source>
</evidence>
<reference evidence="19 20" key="1">
    <citation type="submission" date="2024-02" db="EMBL/GenBank/DDBJ databases">
        <title>High-quality chromosome-scale genome assembly of Pensacola bahiagrass (Paspalum notatum Flugge var. saurae).</title>
        <authorList>
            <person name="Vega J.M."/>
            <person name="Podio M."/>
            <person name="Orjuela J."/>
            <person name="Siena L.A."/>
            <person name="Pessino S.C."/>
            <person name="Combes M.C."/>
            <person name="Mariac C."/>
            <person name="Albertini E."/>
            <person name="Pupilli F."/>
            <person name="Ortiz J.P.A."/>
            <person name="Leblanc O."/>
        </authorList>
    </citation>
    <scope>NUCLEOTIDE SEQUENCE [LARGE SCALE GENOMIC DNA]</scope>
    <source>
        <strain evidence="19">R1</strain>
        <tissue evidence="19">Leaf</tissue>
    </source>
</reference>
<dbReference type="FunFam" id="1.10.10.10:FF:000217">
    <property type="entry name" value="Peroxisomal membrane protein PEX14"/>
    <property type="match status" value="1"/>
</dbReference>
<name>A0AAQ3TDD9_PASNO</name>
<protein>
    <recommendedName>
        <fullName evidence="10 14">Peroxisomal membrane protein PEX14</fullName>
    </recommendedName>
    <alternativeName>
        <fullName evidence="11 14">Peroxin-14</fullName>
    </alternativeName>
</protein>
<keyword evidence="9 14" id="KW-0576">Peroxisome</keyword>
<comment type="function">
    <text evidence="12 14">Component of the PEX13-PEX14 docking complex, a translocon channel that specifically mediates the import of peroxisomal cargo proteins bound to PEX5 receptor. The PEX13-PEX14 docking complex forms a large import pore which can be opened to a diameter of about 9 nm. Mechanistically, PEX5 receptor along with cargo proteins associates with the PEX14 subunit of the PEX13-PEX14 docking complex in the cytosol, leading to the insertion of the receptor into the organelle membrane with the concomitant translocation of the cargo into the peroxisome matrix.</text>
</comment>
<feature type="domain" description="Peroxisomal membrane protein PEX14 central plants" evidence="18">
    <location>
        <begin position="180"/>
        <end position="294"/>
    </location>
</feature>
<dbReference type="PANTHER" id="PTHR23058">
    <property type="entry name" value="PEROXISOMAL MEMBRANE PROTEIN PEX14"/>
    <property type="match status" value="1"/>
</dbReference>
<keyword evidence="5 14" id="KW-0653">Protein transport</keyword>
<keyword evidence="8 14" id="KW-0472">Membrane</keyword>
<organism evidence="19 20">
    <name type="scientific">Paspalum notatum var. saurae</name>
    <dbReference type="NCBI Taxonomy" id="547442"/>
    <lineage>
        <taxon>Eukaryota</taxon>
        <taxon>Viridiplantae</taxon>
        <taxon>Streptophyta</taxon>
        <taxon>Embryophyta</taxon>
        <taxon>Tracheophyta</taxon>
        <taxon>Spermatophyta</taxon>
        <taxon>Magnoliopsida</taxon>
        <taxon>Liliopsida</taxon>
        <taxon>Poales</taxon>
        <taxon>Poaceae</taxon>
        <taxon>PACMAD clade</taxon>
        <taxon>Panicoideae</taxon>
        <taxon>Andropogonodae</taxon>
        <taxon>Paspaleae</taxon>
        <taxon>Paspalinae</taxon>
        <taxon>Paspalum</taxon>
    </lineage>
</organism>
<dbReference type="GO" id="GO:0005778">
    <property type="term" value="C:peroxisomal membrane"/>
    <property type="evidence" value="ECO:0007669"/>
    <property type="project" value="UniProtKB-SubCell"/>
</dbReference>
<proteinExistence type="inferred from homology"/>
<evidence type="ECO:0000256" key="5">
    <source>
        <dbReference type="ARBA" id="ARBA00022927"/>
    </source>
</evidence>
<evidence type="ECO:0000256" key="14">
    <source>
        <dbReference type="RuleBase" id="RU367032"/>
    </source>
</evidence>
<evidence type="ECO:0000256" key="15">
    <source>
        <dbReference type="SAM" id="MobiDB-lite"/>
    </source>
</evidence>
<keyword evidence="3 14" id="KW-0813">Transport</keyword>
<evidence type="ECO:0000256" key="9">
    <source>
        <dbReference type="ARBA" id="ARBA00023140"/>
    </source>
</evidence>
<feature type="region of interest" description="Disordered" evidence="15">
    <location>
        <begin position="332"/>
        <end position="407"/>
    </location>
</feature>
<dbReference type="InterPro" id="IPR025655">
    <property type="entry name" value="PEX14"/>
</dbReference>
<dbReference type="InterPro" id="IPR054154">
    <property type="entry name" value="PEX14-like_M_plants"/>
</dbReference>
<accession>A0AAQ3TDD9</accession>
<evidence type="ECO:0000313" key="20">
    <source>
        <dbReference type="Proteomes" id="UP001341281"/>
    </source>
</evidence>
<feature type="compositionally biased region" description="Polar residues" evidence="15">
    <location>
        <begin position="377"/>
        <end position="390"/>
    </location>
</feature>
<keyword evidence="7" id="KW-0811">Translocation</keyword>
<dbReference type="InterPro" id="IPR036388">
    <property type="entry name" value="WH-like_DNA-bd_sf"/>
</dbReference>
<dbReference type="GO" id="GO:0016560">
    <property type="term" value="P:protein import into peroxisome matrix, docking"/>
    <property type="evidence" value="ECO:0007669"/>
    <property type="project" value="UniProtKB-UniRule"/>
</dbReference>
<keyword evidence="6 16" id="KW-1133">Transmembrane helix</keyword>
<comment type="subcellular location">
    <subcellularLocation>
        <location evidence="1">Peroxisome membrane</location>
        <topology evidence="1">Single-pass membrane protein</topology>
    </subcellularLocation>
</comment>
<evidence type="ECO:0000256" key="3">
    <source>
        <dbReference type="ARBA" id="ARBA00022448"/>
    </source>
</evidence>
<feature type="compositionally biased region" description="Low complexity" evidence="15">
    <location>
        <begin position="391"/>
        <end position="405"/>
    </location>
</feature>
<evidence type="ECO:0000256" key="6">
    <source>
        <dbReference type="ARBA" id="ARBA00022989"/>
    </source>
</evidence>
<dbReference type="AlphaFoldDB" id="A0AAQ3TDD9"/>
<evidence type="ECO:0000256" key="13">
    <source>
        <dbReference type="ARBA" id="ARBA00064754"/>
    </source>
</evidence>
<evidence type="ECO:0000259" key="17">
    <source>
        <dbReference type="Pfam" id="PF04695"/>
    </source>
</evidence>
<feature type="region of interest" description="Disordered" evidence="15">
    <location>
        <begin position="124"/>
        <end position="148"/>
    </location>
</feature>
<dbReference type="GO" id="GO:0005102">
    <property type="term" value="F:signaling receptor binding"/>
    <property type="evidence" value="ECO:0007669"/>
    <property type="project" value="TreeGrafter"/>
</dbReference>
<dbReference type="Gene3D" id="1.10.10.10">
    <property type="entry name" value="Winged helix-like DNA-binding domain superfamily/Winged helix DNA-binding domain"/>
    <property type="match status" value="1"/>
</dbReference>
<dbReference type="InterPro" id="IPR006785">
    <property type="entry name" value="Pex14_N"/>
</dbReference>
<evidence type="ECO:0000256" key="1">
    <source>
        <dbReference type="ARBA" id="ARBA00004549"/>
    </source>
</evidence>
<gene>
    <name evidence="19" type="ORF">U9M48_020453</name>
</gene>
<dbReference type="GO" id="GO:1990429">
    <property type="term" value="C:peroxisomal importomer complex"/>
    <property type="evidence" value="ECO:0007669"/>
    <property type="project" value="TreeGrafter"/>
</dbReference>
<dbReference type="EMBL" id="CP144748">
    <property type="protein sequence ID" value="WVZ71924.1"/>
    <property type="molecule type" value="Genomic_DNA"/>
</dbReference>
<evidence type="ECO:0000256" key="4">
    <source>
        <dbReference type="ARBA" id="ARBA00022692"/>
    </source>
</evidence>
<keyword evidence="4 16" id="KW-0812">Transmembrane</keyword>
<evidence type="ECO:0000256" key="10">
    <source>
        <dbReference type="ARBA" id="ARBA00029502"/>
    </source>
</evidence>
<dbReference type="Proteomes" id="UP001341281">
    <property type="component" value="Chromosome 04"/>
</dbReference>
<comment type="subunit">
    <text evidence="13">Interacts with PEX13; forming the PEX13-PEX14 docking complex. Interacts with PEX5 (via WxxxF/Y motifs).</text>
</comment>
<dbReference type="PANTHER" id="PTHR23058:SF14">
    <property type="entry name" value="PEROXISOMAL MEMBRANE PROTEIN PEX14"/>
    <property type="match status" value="1"/>
</dbReference>
<evidence type="ECO:0000256" key="16">
    <source>
        <dbReference type="SAM" id="Phobius"/>
    </source>
</evidence>
<dbReference type="Pfam" id="PF04695">
    <property type="entry name" value="Pex14_N"/>
    <property type="match status" value="1"/>
</dbReference>
<evidence type="ECO:0000313" key="19">
    <source>
        <dbReference type="EMBL" id="WVZ71924.1"/>
    </source>
</evidence>
<feature type="domain" description="Peroxisome membrane anchor protein Pex14p N-terminal" evidence="17">
    <location>
        <begin position="81"/>
        <end position="125"/>
    </location>
</feature>
<feature type="region of interest" description="Disordered" evidence="15">
    <location>
        <begin position="437"/>
        <end position="510"/>
    </location>
</feature>
<evidence type="ECO:0000256" key="7">
    <source>
        <dbReference type="ARBA" id="ARBA00023010"/>
    </source>
</evidence>
<keyword evidence="20" id="KW-1185">Reference proteome</keyword>
<feature type="transmembrane region" description="Helical" evidence="16">
    <location>
        <begin position="183"/>
        <end position="204"/>
    </location>
</feature>
<evidence type="ECO:0000259" key="18">
    <source>
        <dbReference type="Pfam" id="PF23020"/>
    </source>
</evidence>
<evidence type="ECO:0000256" key="8">
    <source>
        <dbReference type="ARBA" id="ARBA00023136"/>
    </source>
</evidence>
<sequence length="510" mass="54832">MNTQDRPEPDIVTYTHGRTVFVRVSSSSNSVSPLSLEASIGEFPCSSIRAVKFYDGGTVSQLRAASESFDNLVIQAPQPMREDYIQNAVKFLSHPKVKGSPVFHRRSFLEKKGLTNNEIDEAFRRVPDPKPNGTDAAAAGSQQANNPNQSVALQPYTEVQPLAATGSATAGPIAPHTKPEFSWVNTILGAGLFLGFGASAAIALKKLFIPGLKSWTRRVVAEGDENVKDELTSKLYGEIREAIKVSASAFSDIARTNQEVLASKDEDRKVLMKLAEAFESQADVFKSLNETLYHIRENRFSQHNLFEGQVQPAPWNGPIDYQVRASQQANMYATPPNSSFDPGRHSFTPLPAEPTYGPFSGSYTEQRVQRPSGYGFQPQTSSDRSNLSQWGSYSGGSSNHHAGNGIDDPAAAAAEFQRRWVPPQTPGVIMPEAAAAIRQPRSVPRQQSQPANDGRVSADVPRPSEPAGAASEQMNGAHVAPGGGLPSDGDTMAANAGSSGGSEEQQPEAP</sequence>
<evidence type="ECO:0000256" key="12">
    <source>
        <dbReference type="ARBA" id="ARBA00053920"/>
    </source>
</evidence>